<dbReference type="OrthoDB" id="4844819at2759"/>
<organism evidence="2 3">
    <name type="scientific">Colletotrichum gloeosporioides (strain Cg-14)</name>
    <name type="common">Anthracnose fungus</name>
    <name type="synonym">Glomerella cingulata</name>
    <dbReference type="NCBI Taxonomy" id="1237896"/>
    <lineage>
        <taxon>Eukaryota</taxon>
        <taxon>Fungi</taxon>
        <taxon>Dikarya</taxon>
        <taxon>Ascomycota</taxon>
        <taxon>Pezizomycotina</taxon>
        <taxon>Sordariomycetes</taxon>
        <taxon>Hypocreomycetidae</taxon>
        <taxon>Glomerellales</taxon>
        <taxon>Glomerellaceae</taxon>
        <taxon>Colletotrichum</taxon>
        <taxon>Colletotrichum gloeosporioides species complex</taxon>
    </lineage>
</organism>
<dbReference type="EMBL" id="AMYD01002612">
    <property type="protein sequence ID" value="EQB48469.1"/>
    <property type="molecule type" value="Genomic_DNA"/>
</dbReference>
<evidence type="ECO:0000256" key="1">
    <source>
        <dbReference type="SAM" id="Coils"/>
    </source>
</evidence>
<dbReference type="AlphaFoldDB" id="T0K905"/>
<dbReference type="HOGENOM" id="CLU_707899_0_0_1"/>
<accession>T0K905</accession>
<name>T0K905_COLGC</name>
<evidence type="ECO:0000313" key="2">
    <source>
        <dbReference type="EMBL" id="EQB48469.1"/>
    </source>
</evidence>
<protein>
    <submittedName>
        <fullName evidence="2">Uncharacterized protein</fullName>
    </submittedName>
</protein>
<dbReference type="OMA" id="AFYLTNW"/>
<keyword evidence="1" id="KW-0175">Coiled coil</keyword>
<feature type="coiled-coil region" evidence="1">
    <location>
        <begin position="77"/>
        <end position="146"/>
    </location>
</feature>
<proteinExistence type="predicted"/>
<sequence length="448" mass="50426">MARLSSRVTETPPDHYQPSVQQFSDANQLQQVICGQNHTIGQLQAEIHRLRTREMHGYPLLGFPPNDVLNQQQAVVISNLKGENSRLHGDNASLNQELQQSHAVVMTHKDVIEQSHQQAVELADRIVKLQQDLEQQKKNYEDKVEKHCTCIKGLRNENNLLKQQLTAQASSQLTEPAFANSKKVSDDEIVAIWKTMAYNIRSLAATMLVHCPSQQSLKPGKISGKCALAQMSQEHYQLLKDADMRSGVVEKYLWKSVANRILRSGDAEDLWYVWGGLFGTEFFDVFQEMSEHDMNPAEFEELLRWKSQGAAMIEKTIGIDKAALKDLVKTETEGFLLLSSPETQKDPKAHRDLFVQLGKIYKEALQLSSIFMTSKAHFIVGWAISTQQGNQKVPYNKEFMEAEGWENEPTDKSIVALDVSPGLMKYGTANGSAYGKCTMLVKHGVVLN</sequence>
<dbReference type="Proteomes" id="UP000015530">
    <property type="component" value="Unassembled WGS sequence"/>
</dbReference>
<reference evidence="3" key="1">
    <citation type="journal article" date="2013" name="Mol. Plant Microbe Interact.">
        <title>Global aspects of pacC regulation of pathogenicity genes in Colletotrichum gloeosporioides as revealed by transcriptome analysis.</title>
        <authorList>
            <person name="Alkan N."/>
            <person name="Meng X."/>
            <person name="Friedlander G."/>
            <person name="Reuveni E."/>
            <person name="Sukno S."/>
            <person name="Sherman A."/>
            <person name="Thon M."/>
            <person name="Fluhr R."/>
            <person name="Prusky D."/>
        </authorList>
    </citation>
    <scope>NUCLEOTIDE SEQUENCE [LARGE SCALE GENOMIC DNA]</scope>
    <source>
        <strain evidence="3">Cg-14</strain>
    </source>
</reference>
<comment type="caution">
    <text evidence="2">The sequence shown here is derived from an EMBL/GenBank/DDBJ whole genome shotgun (WGS) entry which is preliminary data.</text>
</comment>
<dbReference type="STRING" id="1237896.T0K905"/>
<gene>
    <name evidence="2" type="ORF">CGLO_12300</name>
</gene>
<evidence type="ECO:0000313" key="3">
    <source>
        <dbReference type="Proteomes" id="UP000015530"/>
    </source>
</evidence>